<keyword evidence="1" id="KW-1133">Transmembrane helix</keyword>
<protein>
    <submittedName>
        <fullName evidence="2">Membrane protein DedA, SNARE-associated domain</fullName>
    </submittedName>
</protein>
<feature type="transmembrane region" description="Helical" evidence="1">
    <location>
        <begin position="105"/>
        <end position="129"/>
    </location>
</feature>
<evidence type="ECO:0000256" key="1">
    <source>
        <dbReference type="SAM" id="Phobius"/>
    </source>
</evidence>
<reference evidence="3" key="1">
    <citation type="submission" date="2016-10" db="EMBL/GenBank/DDBJ databases">
        <authorList>
            <person name="Varghese N."/>
            <person name="Submissions S."/>
        </authorList>
    </citation>
    <scope>NUCLEOTIDE SEQUENCE [LARGE SCALE GENOMIC DNA]</scope>
    <source>
        <strain evidence="3">KPR-1</strain>
    </source>
</reference>
<dbReference type="Proteomes" id="UP000199288">
    <property type="component" value="Unassembled WGS sequence"/>
</dbReference>
<feature type="transmembrane region" description="Helical" evidence="1">
    <location>
        <begin position="12"/>
        <end position="32"/>
    </location>
</feature>
<accession>A0A1H3W686</accession>
<dbReference type="AlphaFoldDB" id="A0A1H3W686"/>
<gene>
    <name evidence="2" type="ORF">SAMN02910418_00281</name>
</gene>
<dbReference type="RefSeq" id="WP_250506269.1">
    <property type="nucleotide sequence ID" value="NZ_FNQV01000002.1"/>
</dbReference>
<keyword evidence="1" id="KW-0812">Transmembrane</keyword>
<proteinExistence type="predicted"/>
<keyword evidence="3" id="KW-1185">Reference proteome</keyword>
<dbReference type="EMBL" id="FNQV01000002">
    <property type="protein sequence ID" value="SDZ81934.1"/>
    <property type="molecule type" value="Genomic_DNA"/>
</dbReference>
<keyword evidence="1" id="KW-0472">Membrane</keyword>
<feature type="transmembrane region" description="Helical" evidence="1">
    <location>
        <begin position="135"/>
        <end position="157"/>
    </location>
</feature>
<evidence type="ECO:0000313" key="2">
    <source>
        <dbReference type="EMBL" id="SDZ81934.1"/>
    </source>
</evidence>
<organism evidence="2 3">
    <name type="scientific">Bowdeniella nasicola</name>
    <dbReference type="NCBI Taxonomy" id="208480"/>
    <lineage>
        <taxon>Bacteria</taxon>
        <taxon>Bacillati</taxon>
        <taxon>Actinomycetota</taxon>
        <taxon>Actinomycetes</taxon>
        <taxon>Actinomycetales</taxon>
        <taxon>Actinomycetaceae</taxon>
        <taxon>Bowdeniella</taxon>
    </lineage>
</organism>
<sequence length="166" mass="18308">MPELIKDGPIWLVVAFLFVVVFCRAQGTYWLARAVAAGAMRSHSERPLIAKIAAWFTGPGPERGKRALERWGLVIIPVSFLTVGFQTAVNAAAGLVRMRWRRYTLAMLPGCLMWALLYGLGLLAVWVAAINAVAGSWWTLAALLVIFALAMIVSRLLRSRKNSVEL</sequence>
<evidence type="ECO:0000313" key="3">
    <source>
        <dbReference type="Proteomes" id="UP000199288"/>
    </source>
</evidence>
<name>A0A1H3W686_9ACTO</name>